<dbReference type="RefSeq" id="WP_106338286.1">
    <property type="nucleotide sequence ID" value="NZ_PVZS01000021.1"/>
</dbReference>
<dbReference type="Pfam" id="PF01757">
    <property type="entry name" value="Acyl_transf_3"/>
    <property type="match status" value="1"/>
</dbReference>
<gene>
    <name evidence="4" type="ORF">SLNSH_17385</name>
</gene>
<keyword evidence="2" id="KW-0472">Membrane</keyword>
<dbReference type="AlphaFoldDB" id="A0A2T1HQ19"/>
<accession>A0A2T1HQ19</accession>
<feature type="transmembrane region" description="Helical" evidence="2">
    <location>
        <begin position="126"/>
        <end position="146"/>
    </location>
</feature>
<evidence type="ECO:0000313" key="5">
    <source>
        <dbReference type="Proteomes" id="UP000239772"/>
    </source>
</evidence>
<keyword evidence="5" id="KW-1185">Reference proteome</keyword>
<dbReference type="PANTHER" id="PTHR23028:SF53">
    <property type="entry name" value="ACYL_TRANSF_3 DOMAIN-CONTAINING PROTEIN"/>
    <property type="match status" value="1"/>
</dbReference>
<name>A0A2T1HQ19_9HYPH</name>
<keyword evidence="2" id="KW-0812">Transmembrane</keyword>
<feature type="compositionally biased region" description="Low complexity" evidence="1">
    <location>
        <begin position="330"/>
        <end position="339"/>
    </location>
</feature>
<evidence type="ECO:0000256" key="2">
    <source>
        <dbReference type="SAM" id="Phobius"/>
    </source>
</evidence>
<dbReference type="EMBL" id="PVZS01000021">
    <property type="protein sequence ID" value="PSC03717.1"/>
    <property type="molecule type" value="Genomic_DNA"/>
</dbReference>
<dbReference type="GO" id="GO:0016747">
    <property type="term" value="F:acyltransferase activity, transferring groups other than amino-acyl groups"/>
    <property type="evidence" value="ECO:0007669"/>
    <property type="project" value="InterPro"/>
</dbReference>
<organism evidence="4 5">
    <name type="scientific">Alsobacter soli</name>
    <dbReference type="NCBI Taxonomy" id="2109933"/>
    <lineage>
        <taxon>Bacteria</taxon>
        <taxon>Pseudomonadati</taxon>
        <taxon>Pseudomonadota</taxon>
        <taxon>Alphaproteobacteria</taxon>
        <taxon>Hyphomicrobiales</taxon>
        <taxon>Alsobacteraceae</taxon>
        <taxon>Alsobacter</taxon>
    </lineage>
</organism>
<dbReference type="GO" id="GO:0016020">
    <property type="term" value="C:membrane"/>
    <property type="evidence" value="ECO:0007669"/>
    <property type="project" value="TreeGrafter"/>
</dbReference>
<feature type="region of interest" description="Disordered" evidence="1">
    <location>
        <begin position="320"/>
        <end position="348"/>
    </location>
</feature>
<sequence length="348" mass="37002">MGPGVRSPWRWDVDGFFVVSGLSLAVASAHADFTRWRDWSAFFIRRLFRIWPLYAVATLIAAALLIHNGAPFGAGLGKLVLVNLTLAFGWLDPSKAIPVGGWSLAVEVAFYMLFPASMLTVRLGRWSLPVLAAAATFAMLVGAAHLDRNGSLTPQWADYVRLRQHAAFFVCGMALGLSATPLSRLPRPASVALVAVGGLTFFATALAFGGSDAVSLVQPAPRFCFLVALTLMAAGACRRESAGVLERVAELLGQASYPVYLIHPLAYESLRLFVEPGWAGSLALTPAVIVLSIVIHRRLEIPVILRGAKLAKAVAQPRGGMGAAMTGSPAGSARSGASRIRSRAIETR</sequence>
<feature type="transmembrane region" description="Helical" evidence="2">
    <location>
        <begin position="189"/>
        <end position="208"/>
    </location>
</feature>
<keyword evidence="2" id="KW-1133">Transmembrane helix</keyword>
<feature type="transmembrane region" description="Helical" evidence="2">
    <location>
        <begin position="47"/>
        <end position="66"/>
    </location>
</feature>
<dbReference type="InterPro" id="IPR050879">
    <property type="entry name" value="Acyltransferase_3"/>
</dbReference>
<feature type="transmembrane region" description="Helical" evidence="2">
    <location>
        <begin position="166"/>
        <end position="182"/>
    </location>
</feature>
<reference evidence="5" key="1">
    <citation type="submission" date="2018-03" db="EMBL/GenBank/DDBJ databases">
        <authorList>
            <person name="Sun L."/>
            <person name="Liu H."/>
            <person name="Chen W."/>
            <person name="Huang K."/>
            <person name="Liu W."/>
            <person name="Gao X."/>
        </authorList>
    </citation>
    <scope>NUCLEOTIDE SEQUENCE [LARGE SCALE GENOMIC DNA]</scope>
    <source>
        <strain evidence="5">SH9</strain>
    </source>
</reference>
<dbReference type="Proteomes" id="UP000239772">
    <property type="component" value="Unassembled WGS sequence"/>
</dbReference>
<feature type="transmembrane region" description="Helical" evidence="2">
    <location>
        <begin position="97"/>
        <end position="114"/>
    </location>
</feature>
<protein>
    <recommendedName>
        <fullName evidence="3">Acyltransferase 3 domain-containing protein</fullName>
    </recommendedName>
</protein>
<dbReference type="GO" id="GO:0000271">
    <property type="term" value="P:polysaccharide biosynthetic process"/>
    <property type="evidence" value="ECO:0007669"/>
    <property type="project" value="TreeGrafter"/>
</dbReference>
<feature type="domain" description="Acyltransferase 3" evidence="3">
    <location>
        <begin position="10"/>
        <end position="296"/>
    </location>
</feature>
<dbReference type="InterPro" id="IPR002656">
    <property type="entry name" value="Acyl_transf_3_dom"/>
</dbReference>
<feature type="transmembrane region" description="Helical" evidence="2">
    <location>
        <begin position="278"/>
        <end position="296"/>
    </location>
</feature>
<evidence type="ECO:0000259" key="3">
    <source>
        <dbReference type="Pfam" id="PF01757"/>
    </source>
</evidence>
<evidence type="ECO:0000256" key="1">
    <source>
        <dbReference type="SAM" id="MobiDB-lite"/>
    </source>
</evidence>
<evidence type="ECO:0000313" key="4">
    <source>
        <dbReference type="EMBL" id="PSC03717.1"/>
    </source>
</evidence>
<comment type="caution">
    <text evidence="4">The sequence shown here is derived from an EMBL/GenBank/DDBJ whole genome shotgun (WGS) entry which is preliminary data.</text>
</comment>
<dbReference type="PANTHER" id="PTHR23028">
    <property type="entry name" value="ACETYLTRANSFERASE"/>
    <property type="match status" value="1"/>
</dbReference>
<proteinExistence type="predicted"/>